<dbReference type="EMBL" id="JAGRRH010000007">
    <property type="protein sequence ID" value="KAG7365980.1"/>
    <property type="molecule type" value="Genomic_DNA"/>
</dbReference>
<evidence type="ECO:0000256" key="3">
    <source>
        <dbReference type="SAM" id="MobiDB-lite"/>
    </source>
</evidence>
<reference evidence="4" key="2">
    <citation type="submission" date="2021-04" db="EMBL/GenBank/DDBJ databases">
        <authorList>
            <person name="Podell S."/>
        </authorList>
    </citation>
    <scope>NUCLEOTIDE SEQUENCE</scope>
    <source>
        <strain evidence="4">Hildebrandi</strain>
    </source>
</reference>
<feature type="region of interest" description="Disordered" evidence="3">
    <location>
        <begin position="862"/>
        <end position="893"/>
    </location>
</feature>
<reference evidence="4" key="1">
    <citation type="journal article" date="2021" name="Sci. Rep.">
        <title>Diploid genomic architecture of Nitzschia inconspicua, an elite biomass production diatom.</title>
        <authorList>
            <person name="Oliver A."/>
            <person name="Podell S."/>
            <person name="Pinowska A."/>
            <person name="Traller J.C."/>
            <person name="Smith S.R."/>
            <person name="McClure R."/>
            <person name="Beliaev A."/>
            <person name="Bohutskyi P."/>
            <person name="Hill E.A."/>
            <person name="Rabines A."/>
            <person name="Zheng H."/>
            <person name="Allen L.Z."/>
            <person name="Kuo A."/>
            <person name="Grigoriev I.V."/>
            <person name="Allen A.E."/>
            <person name="Hazlebeck D."/>
            <person name="Allen E.E."/>
        </authorList>
    </citation>
    <scope>NUCLEOTIDE SEQUENCE</scope>
    <source>
        <strain evidence="4">Hildebrandi</strain>
    </source>
</reference>
<dbReference type="OrthoDB" id="43067at2759"/>
<dbReference type="Pfam" id="PF02493">
    <property type="entry name" value="MORN"/>
    <property type="match status" value="11"/>
</dbReference>
<feature type="compositionally biased region" description="Basic and acidic residues" evidence="3">
    <location>
        <begin position="445"/>
        <end position="461"/>
    </location>
</feature>
<organism evidence="4 5">
    <name type="scientific">Nitzschia inconspicua</name>
    <dbReference type="NCBI Taxonomy" id="303405"/>
    <lineage>
        <taxon>Eukaryota</taxon>
        <taxon>Sar</taxon>
        <taxon>Stramenopiles</taxon>
        <taxon>Ochrophyta</taxon>
        <taxon>Bacillariophyta</taxon>
        <taxon>Bacillariophyceae</taxon>
        <taxon>Bacillariophycidae</taxon>
        <taxon>Bacillariales</taxon>
        <taxon>Bacillariaceae</taxon>
        <taxon>Nitzschia</taxon>
    </lineage>
</organism>
<feature type="compositionally biased region" description="Low complexity" evidence="3">
    <location>
        <begin position="151"/>
        <end position="162"/>
    </location>
</feature>
<keyword evidence="2" id="KW-0175">Coiled coil</keyword>
<feature type="region of interest" description="Disordered" evidence="3">
    <location>
        <begin position="130"/>
        <end position="162"/>
    </location>
</feature>
<evidence type="ECO:0000256" key="2">
    <source>
        <dbReference type="SAM" id="Coils"/>
    </source>
</evidence>
<dbReference type="PANTHER" id="PTHR23084">
    <property type="entry name" value="PHOSPHATIDYLINOSITOL-4-PHOSPHATE 5-KINASE RELATED"/>
    <property type="match status" value="1"/>
</dbReference>
<feature type="compositionally biased region" description="Acidic residues" evidence="3">
    <location>
        <begin position="874"/>
        <end position="886"/>
    </location>
</feature>
<name>A0A9K3Q0I3_9STRA</name>
<dbReference type="Proteomes" id="UP000693970">
    <property type="component" value="Unassembled WGS sequence"/>
</dbReference>
<evidence type="ECO:0000313" key="5">
    <source>
        <dbReference type="Proteomes" id="UP000693970"/>
    </source>
</evidence>
<feature type="region of interest" description="Disordered" evidence="3">
    <location>
        <begin position="416"/>
        <end position="478"/>
    </location>
</feature>
<keyword evidence="1" id="KW-0677">Repeat</keyword>
<dbReference type="SMART" id="SM00698">
    <property type="entry name" value="MORN"/>
    <property type="match status" value="10"/>
</dbReference>
<feature type="coiled-coil region" evidence="2">
    <location>
        <begin position="373"/>
        <end position="400"/>
    </location>
</feature>
<feature type="compositionally biased region" description="Basic and acidic residues" evidence="3">
    <location>
        <begin position="416"/>
        <end position="432"/>
    </location>
</feature>
<proteinExistence type="predicted"/>
<evidence type="ECO:0000313" key="4">
    <source>
        <dbReference type="EMBL" id="KAG7365980.1"/>
    </source>
</evidence>
<dbReference type="AlphaFoldDB" id="A0A9K3Q0I3"/>
<comment type="caution">
    <text evidence="4">The sequence shown here is derived from an EMBL/GenBank/DDBJ whole genome shotgun (WGS) entry which is preliminary data.</text>
</comment>
<dbReference type="InterPro" id="IPR003409">
    <property type="entry name" value="MORN"/>
</dbReference>
<gene>
    <name evidence="4" type="ORF">IV203_028650</name>
</gene>
<feature type="region of interest" description="Disordered" evidence="3">
    <location>
        <begin position="248"/>
        <end position="372"/>
    </location>
</feature>
<accession>A0A9K3Q0I3</accession>
<evidence type="ECO:0000256" key="1">
    <source>
        <dbReference type="ARBA" id="ARBA00022737"/>
    </source>
</evidence>
<feature type="compositionally biased region" description="Basic and acidic residues" evidence="3">
    <location>
        <begin position="285"/>
        <end position="325"/>
    </location>
</feature>
<protein>
    <submittedName>
        <fullName evidence="4">Phosphatidylinositol-4-phosphate 5-kinase</fullName>
    </submittedName>
</protein>
<feature type="compositionally biased region" description="Polar residues" evidence="3">
    <location>
        <begin position="260"/>
        <end position="270"/>
    </location>
</feature>
<dbReference type="PANTHER" id="PTHR23084:SF179">
    <property type="entry name" value="OS10G0565000 PROTEIN"/>
    <property type="match status" value="1"/>
</dbReference>
<sequence length="916" mass="101824">MYSLRNALTSVITKHGSDDDFCNPRDDEYIVSIGDGSNNIISSDSNHQARREQLSKLHPLYSNLSSEASEEISAPSILFQSTEESDTSSIQTNLSLSDLYHNPYDPMSFVKRSIQRQDSDTLAMIPAKSNYTASTNGESSRKGDLYLAGATPTSNNNNHSPTSVLQVPEAMIARLTATSTTSSGTSNTTANTTNVSFCSSYSDLPSPPPNSRTLLPSSYLPSPLLEEASSPRKMVGSPERDIVDIALRDSPEPEMAGPTESPQRSPGKSMQQDHQEEMPEISPIKQDRGSPWRIRSEPVEQQDLPEKSPNRLDRGSPWRVKENKRGAISSVGISTNPTSIPRIVTTPKSSTRELQPPQVPLPPEHRNSASSQALASMARLQELEQKKHALRHQRFTLEQRLYQFCASKENAIAKSLEEQEAPKKQNDAELPPKRLGNIIKRPWRSTRDQKKSKESTKEDKNGSSSNKQDTTTTMDRTVTSKEGKMVMDWAYSAEIPATNELVSGENKQKQKKVLQFLYTGRLNSLGQPHGDNATIKYSDGQVYRGSVRNGLRSGNGHNVWPDGQEYKGEWYQNSRNGRGTHSWKDGRTVTGDWMNGHLHGRIYFLWPNGASFDGSAKMGKKDGRGVHTWADGKVYNGHYFNGKENGFGTLTLPDGVKYRGQFLNGIKEGYGIMLWKTRTYDGEWVQDKPHGQGRVVWSNGAIYTGQFQAGKYHGLGVYVWPSGKKFVGRWENGVKNGHGLYTWPNGKKYDGEYKDGFKEGYGRMTWADGSSYCGGFKRNKRHGRGVQTNLAGVVVHCGLWKNDHPYNGEPEVLPTLALTDADRMTEDSPWLLHTPSKSDDVPAMISTTASCSKMMVVTPDAADRRDISSPLSSAEEDHDDYDEDSSSGEVVLTPRDYVVHPQRSHEQVSICITDIE</sequence>
<keyword evidence="5" id="KW-1185">Reference proteome</keyword>